<organism evidence="2 3">
    <name type="scientific">Elysia crispata</name>
    <name type="common">lettuce slug</name>
    <dbReference type="NCBI Taxonomy" id="231223"/>
    <lineage>
        <taxon>Eukaryota</taxon>
        <taxon>Metazoa</taxon>
        <taxon>Spiralia</taxon>
        <taxon>Lophotrochozoa</taxon>
        <taxon>Mollusca</taxon>
        <taxon>Gastropoda</taxon>
        <taxon>Heterobranchia</taxon>
        <taxon>Euthyneura</taxon>
        <taxon>Panpulmonata</taxon>
        <taxon>Sacoglossa</taxon>
        <taxon>Placobranchoidea</taxon>
        <taxon>Plakobranchidae</taxon>
        <taxon>Elysia</taxon>
    </lineage>
</organism>
<reference evidence="2" key="1">
    <citation type="journal article" date="2023" name="G3 (Bethesda)">
        <title>A reference genome for the long-term kleptoplast-retaining sea slug Elysia crispata morphotype clarki.</title>
        <authorList>
            <person name="Eastman K.E."/>
            <person name="Pendleton A.L."/>
            <person name="Shaikh M.A."/>
            <person name="Suttiyut T."/>
            <person name="Ogas R."/>
            <person name="Tomko P."/>
            <person name="Gavelis G."/>
            <person name="Widhalm J.R."/>
            <person name="Wisecaver J.H."/>
        </authorList>
    </citation>
    <scope>NUCLEOTIDE SEQUENCE</scope>
    <source>
        <strain evidence="2">ECLA1</strain>
    </source>
</reference>
<dbReference type="Proteomes" id="UP001283361">
    <property type="component" value="Unassembled WGS sequence"/>
</dbReference>
<evidence type="ECO:0000256" key="1">
    <source>
        <dbReference type="SAM" id="MobiDB-lite"/>
    </source>
</evidence>
<keyword evidence="3" id="KW-1185">Reference proteome</keyword>
<protein>
    <submittedName>
        <fullName evidence="2">Uncharacterized protein</fullName>
    </submittedName>
</protein>
<proteinExistence type="predicted"/>
<feature type="region of interest" description="Disordered" evidence="1">
    <location>
        <begin position="54"/>
        <end position="77"/>
    </location>
</feature>
<sequence>MTCTNADSRNVLRKRDHGSLVNGDISQHPEHSKTTTTCALIDLPPQQLPINVQNLESSHGEVRHGATRSAQKPLHGN</sequence>
<dbReference type="AlphaFoldDB" id="A0AAE0XXC9"/>
<name>A0AAE0XXC9_9GAST</name>
<evidence type="ECO:0000313" key="2">
    <source>
        <dbReference type="EMBL" id="KAK3723406.1"/>
    </source>
</evidence>
<feature type="region of interest" description="Disordered" evidence="1">
    <location>
        <begin position="1"/>
        <end position="35"/>
    </location>
</feature>
<gene>
    <name evidence="2" type="ORF">RRG08_044311</name>
</gene>
<evidence type="ECO:0000313" key="3">
    <source>
        <dbReference type="Proteomes" id="UP001283361"/>
    </source>
</evidence>
<accession>A0AAE0XXC9</accession>
<dbReference type="EMBL" id="JAWDGP010007362">
    <property type="protein sequence ID" value="KAK3723406.1"/>
    <property type="molecule type" value="Genomic_DNA"/>
</dbReference>
<comment type="caution">
    <text evidence="2">The sequence shown here is derived from an EMBL/GenBank/DDBJ whole genome shotgun (WGS) entry which is preliminary data.</text>
</comment>